<dbReference type="PANTHER" id="PTHR47718">
    <property type="entry name" value="OS01G0519700 PROTEIN"/>
    <property type="match status" value="1"/>
</dbReference>
<evidence type="ECO:0000259" key="1">
    <source>
        <dbReference type="Pfam" id="PF03101"/>
    </source>
</evidence>
<dbReference type="Proteomes" id="UP001634393">
    <property type="component" value="Unassembled WGS sequence"/>
</dbReference>
<evidence type="ECO:0000259" key="2">
    <source>
        <dbReference type="Pfam" id="PF10551"/>
    </source>
</evidence>
<name>A0ABD3T3P4_9LAMI</name>
<dbReference type="AlphaFoldDB" id="A0ABD3T3P4"/>
<dbReference type="PANTHER" id="PTHR47718:SF17">
    <property type="entry name" value="PROTEIN FAR1-RELATED SEQUENCE 5-LIKE"/>
    <property type="match status" value="1"/>
</dbReference>
<evidence type="ECO:0000313" key="4">
    <source>
        <dbReference type="Proteomes" id="UP001634393"/>
    </source>
</evidence>
<dbReference type="Pfam" id="PF03101">
    <property type="entry name" value="FAR1"/>
    <property type="match status" value="1"/>
</dbReference>
<dbReference type="InterPro" id="IPR018289">
    <property type="entry name" value="MULE_transposase_dom"/>
</dbReference>
<reference evidence="3 4" key="1">
    <citation type="submission" date="2024-12" db="EMBL/GenBank/DDBJ databases">
        <title>The unique morphological basis and parallel evolutionary history of personate flowers in Penstemon.</title>
        <authorList>
            <person name="Depatie T.H."/>
            <person name="Wessinger C.A."/>
        </authorList>
    </citation>
    <scope>NUCLEOTIDE SEQUENCE [LARGE SCALE GENOMIC DNA]</scope>
    <source>
        <strain evidence="3">WTNN_2</strain>
        <tissue evidence="3">Leaf</tissue>
    </source>
</reference>
<comment type="caution">
    <text evidence="3">The sequence shown here is derived from an EMBL/GenBank/DDBJ whole genome shotgun (WGS) entry which is preliminary data.</text>
</comment>
<keyword evidence="4" id="KW-1185">Reference proteome</keyword>
<evidence type="ECO:0008006" key="5">
    <source>
        <dbReference type="Google" id="ProtNLM"/>
    </source>
</evidence>
<evidence type="ECO:0000313" key="3">
    <source>
        <dbReference type="EMBL" id="KAL3830977.1"/>
    </source>
</evidence>
<sequence>MIRSKFYYCSKENVLRYINTNRTQCKAMITFEVDKNGLSNVSKFIREHNHELALSSSKHLLKSARYISAEKAATINAMINASLRPIDCFNYMTEENHGDQNMDFAKRDCYNFISMLKAALIEPVDAKNLAKYFKKGRIANIVWRDNKSRLDYDCFGVNYHWQNVMFGCAFLSDETNCSFELLSNTFLESMENKAPVSIFTDKDQAMANDIGKVILETCHRLFLWHILKNAPSNLNSFNSSSEFHRGRYSHHLV</sequence>
<accession>A0ABD3T3P4</accession>
<organism evidence="3 4">
    <name type="scientific">Penstemon smallii</name>
    <dbReference type="NCBI Taxonomy" id="265156"/>
    <lineage>
        <taxon>Eukaryota</taxon>
        <taxon>Viridiplantae</taxon>
        <taxon>Streptophyta</taxon>
        <taxon>Embryophyta</taxon>
        <taxon>Tracheophyta</taxon>
        <taxon>Spermatophyta</taxon>
        <taxon>Magnoliopsida</taxon>
        <taxon>eudicotyledons</taxon>
        <taxon>Gunneridae</taxon>
        <taxon>Pentapetalae</taxon>
        <taxon>asterids</taxon>
        <taxon>lamiids</taxon>
        <taxon>Lamiales</taxon>
        <taxon>Plantaginaceae</taxon>
        <taxon>Cheloneae</taxon>
        <taxon>Penstemon</taxon>
    </lineage>
</organism>
<gene>
    <name evidence="3" type="ORF">ACJIZ3_019779</name>
</gene>
<dbReference type="InterPro" id="IPR004330">
    <property type="entry name" value="FAR1_DNA_bnd_dom"/>
</dbReference>
<proteinExistence type="predicted"/>
<feature type="domain" description="MULE transposase" evidence="2">
    <location>
        <begin position="154"/>
        <end position="229"/>
    </location>
</feature>
<protein>
    <recommendedName>
        <fullName evidence="5">Protein FAR1-RELATED SEQUENCE</fullName>
    </recommendedName>
</protein>
<feature type="domain" description="FAR1" evidence="1">
    <location>
        <begin position="19"/>
        <end position="53"/>
    </location>
</feature>
<dbReference type="EMBL" id="JBJXBP010000005">
    <property type="protein sequence ID" value="KAL3830977.1"/>
    <property type="molecule type" value="Genomic_DNA"/>
</dbReference>
<dbReference type="Pfam" id="PF10551">
    <property type="entry name" value="MULE"/>
    <property type="match status" value="1"/>
</dbReference>